<accession>A0ABU3CCG6</accession>
<keyword evidence="1" id="KW-0472">Membrane</keyword>
<comment type="caution">
    <text evidence="2">The sequence shown here is derived from an EMBL/GenBank/DDBJ whole genome shotgun (WGS) entry which is preliminary data.</text>
</comment>
<evidence type="ECO:0000313" key="3">
    <source>
        <dbReference type="Proteomes" id="UP001262889"/>
    </source>
</evidence>
<gene>
    <name evidence="2" type="ORF">RM553_14325</name>
</gene>
<protein>
    <recommendedName>
        <fullName evidence="4">DUF4258 domain-containing protein</fullName>
    </recommendedName>
</protein>
<dbReference type="RefSeq" id="WP_311535629.1">
    <property type="nucleotide sequence ID" value="NZ_JAVRHQ010000019.1"/>
</dbReference>
<evidence type="ECO:0000313" key="2">
    <source>
        <dbReference type="EMBL" id="MDT0644011.1"/>
    </source>
</evidence>
<organism evidence="2 3">
    <name type="scientific">Autumnicola tepida</name>
    <dbReference type="NCBI Taxonomy" id="3075595"/>
    <lineage>
        <taxon>Bacteria</taxon>
        <taxon>Pseudomonadati</taxon>
        <taxon>Bacteroidota</taxon>
        <taxon>Flavobacteriia</taxon>
        <taxon>Flavobacteriales</taxon>
        <taxon>Flavobacteriaceae</taxon>
        <taxon>Autumnicola</taxon>
    </lineage>
</organism>
<proteinExistence type="predicted"/>
<keyword evidence="1" id="KW-1133">Transmembrane helix</keyword>
<feature type="transmembrane region" description="Helical" evidence="1">
    <location>
        <begin position="7"/>
        <end position="27"/>
    </location>
</feature>
<evidence type="ECO:0000256" key="1">
    <source>
        <dbReference type="SAM" id="Phobius"/>
    </source>
</evidence>
<reference evidence="2 3" key="1">
    <citation type="submission" date="2023-09" db="EMBL/GenBank/DDBJ databases">
        <authorList>
            <person name="Rey-Velasco X."/>
        </authorList>
    </citation>
    <scope>NUCLEOTIDE SEQUENCE [LARGE SCALE GENOMIC DNA]</scope>
    <source>
        <strain evidence="2 3">F363</strain>
    </source>
</reference>
<dbReference type="EMBL" id="JAVRHQ010000019">
    <property type="protein sequence ID" value="MDT0644011.1"/>
    <property type="molecule type" value="Genomic_DNA"/>
</dbReference>
<name>A0ABU3CCG6_9FLAO</name>
<evidence type="ECO:0008006" key="4">
    <source>
        <dbReference type="Google" id="ProtNLM"/>
    </source>
</evidence>
<keyword evidence="1" id="KW-0812">Transmembrane</keyword>
<keyword evidence="3" id="KW-1185">Reference proteome</keyword>
<dbReference type="Pfam" id="PF14076">
    <property type="entry name" value="DUF4258"/>
    <property type="match status" value="1"/>
</dbReference>
<dbReference type="InterPro" id="IPR025354">
    <property type="entry name" value="DUF4258"/>
</dbReference>
<sequence>MKLIHRTAYFGFGLTLGVIFLIFFLGGKKTSCSYFPNARVLKNIRANKWSFSEEALNSFRNKEIDTAVVSVILQNGDVDFGKSETQREPCRIYYISGKSQDLKTLELQVENCDSTATILDVKLKK</sequence>
<dbReference type="Proteomes" id="UP001262889">
    <property type="component" value="Unassembled WGS sequence"/>
</dbReference>